<dbReference type="SUPFAM" id="SSF55718">
    <property type="entry name" value="SCP-like"/>
    <property type="match status" value="1"/>
</dbReference>
<dbReference type="Gene3D" id="3.30.1050.10">
    <property type="entry name" value="SCP2 sterol-binding domain"/>
    <property type="match status" value="1"/>
</dbReference>
<feature type="compositionally biased region" description="Basic residues" evidence="1">
    <location>
        <begin position="412"/>
        <end position="435"/>
    </location>
</feature>
<evidence type="ECO:0000256" key="1">
    <source>
        <dbReference type="SAM" id="MobiDB-lite"/>
    </source>
</evidence>
<dbReference type="EMBL" id="CP070614">
    <property type="protein sequence ID" value="QSE87250.1"/>
    <property type="molecule type" value="Genomic_DNA"/>
</dbReference>
<keyword evidence="5" id="KW-1185">Reference proteome</keyword>
<feature type="region of interest" description="Disordered" evidence="1">
    <location>
        <begin position="412"/>
        <end position="445"/>
    </location>
</feature>
<evidence type="ECO:0000313" key="5">
    <source>
        <dbReference type="Proteomes" id="UP000662986"/>
    </source>
</evidence>
<dbReference type="InterPro" id="IPR050266">
    <property type="entry name" value="AB_hydrolase_sf"/>
</dbReference>
<keyword evidence="4" id="KW-0614">Plasmid</keyword>
<sequence length="445" mass="48556">MTRRSIVSRDPEICLSTYLPHDVSRSVLGHRRATMVFDITGHGRWTVRIDEGAVTHSRGAVSHPTCTVRTDASTLCDLLTGRISVVDGFLSGDLDVRGSMTTILTVGGTLAPNAELSTRAHGRETSAYGVPTGYLEAGDPEKPPVILLHGLGANNSSMLPVLAALAPDHRVICPDLPGFGSSAAPAWRYTPHQLYRWLNAFLDAVDARGAAVIGHSLGGRVALELALRDPDAITGLVLLCPAMAFRRRRLTTLARLLPADLARLPLAVPSWLLHTAARSGLRALFADPDKVPRHWYEAAADEWELSLRHATRRRALWSALLGLYLDEPFGETGLWDRIAALEPPALFLWGDADPLVPARFARHLSAVLPGAKSVILPNCGHVPQFELPEKTLHLICEHLTATGDQREVRLRQRTRTRARARTRTRTSATSRHRCRSAGSNTGRTA</sequence>
<dbReference type="PRINTS" id="PR00111">
    <property type="entry name" value="ABHYDROLASE"/>
</dbReference>
<reference evidence="4 5" key="2">
    <citation type="journal article" date="2022" name="Arch. Microbiol.">
        <title>Rhodococcus pseudokoreensis sp. nov. isolated from the rhizosphere of young M26 apple rootstocks.</title>
        <authorList>
            <person name="Kampfer P."/>
            <person name="Glaeser S.P."/>
            <person name="Blom J."/>
            <person name="Wolf J."/>
            <person name="Benning S."/>
            <person name="Schloter M."/>
            <person name="Neumann-Schaal M."/>
        </authorList>
    </citation>
    <scope>NUCLEOTIDE SEQUENCE [LARGE SCALE GENOMIC DNA]</scope>
    <source>
        <strain evidence="4 5">R79</strain>
    </source>
</reference>
<protein>
    <submittedName>
        <fullName evidence="4">Alpha/beta fold hydrolase</fullName>
    </submittedName>
</protein>
<dbReference type="InterPro" id="IPR000073">
    <property type="entry name" value="AB_hydrolase_1"/>
</dbReference>
<dbReference type="InterPro" id="IPR036527">
    <property type="entry name" value="SCP2_sterol-bd_dom_sf"/>
</dbReference>
<dbReference type="Pfam" id="PF00561">
    <property type="entry name" value="Abhydrolase_1"/>
    <property type="match status" value="1"/>
</dbReference>
<organism evidence="4 5">
    <name type="scientific">Rhodococcus pseudokoreensis</name>
    <dbReference type="NCBI Taxonomy" id="2811421"/>
    <lineage>
        <taxon>Bacteria</taxon>
        <taxon>Bacillati</taxon>
        <taxon>Actinomycetota</taxon>
        <taxon>Actinomycetes</taxon>
        <taxon>Mycobacteriales</taxon>
        <taxon>Nocardiaceae</taxon>
        <taxon>Rhodococcus</taxon>
    </lineage>
</organism>
<feature type="domain" description="AB hydrolase-1" evidence="2">
    <location>
        <begin position="143"/>
        <end position="386"/>
    </location>
</feature>
<geneLocation type="plasmid" evidence="4 5">
    <name>unnamed5</name>
</geneLocation>
<keyword evidence="4" id="KW-0378">Hydrolase</keyword>
<accession>A0A974ZR55</accession>
<feature type="domain" description="SCP2" evidence="3">
    <location>
        <begin position="34"/>
        <end position="108"/>
    </location>
</feature>
<proteinExistence type="predicted"/>
<dbReference type="Gene3D" id="3.40.50.1820">
    <property type="entry name" value="alpha/beta hydrolase"/>
    <property type="match status" value="1"/>
</dbReference>
<evidence type="ECO:0000313" key="4">
    <source>
        <dbReference type="EMBL" id="QSE87250.1"/>
    </source>
</evidence>
<dbReference type="PANTHER" id="PTHR43798">
    <property type="entry name" value="MONOACYLGLYCEROL LIPASE"/>
    <property type="match status" value="1"/>
</dbReference>
<dbReference type="InterPro" id="IPR000639">
    <property type="entry name" value="Epox_hydrolase-like"/>
</dbReference>
<dbReference type="Pfam" id="PF02036">
    <property type="entry name" value="SCP2"/>
    <property type="match status" value="1"/>
</dbReference>
<gene>
    <name evidence="4" type="ORF">JWS13_00720</name>
</gene>
<dbReference type="Proteomes" id="UP000662986">
    <property type="component" value="Plasmid unnamed5"/>
</dbReference>
<dbReference type="PRINTS" id="PR00412">
    <property type="entry name" value="EPOXHYDRLASE"/>
</dbReference>
<reference evidence="4 5" key="1">
    <citation type="journal article" date="2021" name="Microbiol. Resour. Announc.">
        <title>Complete Genome Sequences of Two Rhodococcus sp. Strains with Large and Linear Chromosomes, Isolated from Apple Rhizosphere.</title>
        <authorList>
            <person name="Benning S."/>
            <person name="Brugnone N."/>
            <person name="Siani R."/>
            <person name="Kublik S."/>
            <person name="Schloter M."/>
            <person name="Rad V."/>
        </authorList>
    </citation>
    <scope>NUCLEOTIDE SEQUENCE [LARGE SCALE GENOMIC DNA]</scope>
    <source>
        <strain evidence="4 5">R79</strain>
    </source>
</reference>
<dbReference type="SUPFAM" id="SSF53474">
    <property type="entry name" value="alpha/beta-Hydrolases"/>
    <property type="match status" value="1"/>
</dbReference>
<dbReference type="RefSeq" id="WP_206003935.1">
    <property type="nucleotide sequence ID" value="NZ_CP070614.1"/>
</dbReference>
<evidence type="ECO:0000259" key="3">
    <source>
        <dbReference type="Pfam" id="PF02036"/>
    </source>
</evidence>
<dbReference type="PANTHER" id="PTHR43798:SF33">
    <property type="entry name" value="HYDROLASE, PUTATIVE (AFU_ORTHOLOGUE AFUA_2G14860)-RELATED"/>
    <property type="match status" value="1"/>
</dbReference>
<evidence type="ECO:0000259" key="2">
    <source>
        <dbReference type="Pfam" id="PF00561"/>
    </source>
</evidence>
<dbReference type="InterPro" id="IPR003033">
    <property type="entry name" value="SCP2_sterol-bd_dom"/>
</dbReference>
<name>A0A974ZR55_9NOCA</name>
<dbReference type="InterPro" id="IPR029058">
    <property type="entry name" value="AB_hydrolase_fold"/>
</dbReference>
<dbReference type="GO" id="GO:0016787">
    <property type="term" value="F:hydrolase activity"/>
    <property type="evidence" value="ECO:0007669"/>
    <property type="project" value="UniProtKB-KW"/>
</dbReference>